<organism evidence="1 2">
    <name type="scientific">Sphingobacterium hotanense</name>
    <dbReference type="NCBI Taxonomy" id="649196"/>
    <lineage>
        <taxon>Bacteria</taxon>
        <taxon>Pseudomonadati</taxon>
        <taxon>Bacteroidota</taxon>
        <taxon>Sphingobacteriia</taxon>
        <taxon>Sphingobacteriales</taxon>
        <taxon>Sphingobacteriaceae</taxon>
        <taxon>Sphingobacterium</taxon>
    </lineage>
</organism>
<dbReference type="RefSeq" id="WP_286651805.1">
    <property type="nucleotide sequence ID" value="NZ_JACAGK010000044.1"/>
</dbReference>
<accession>A0ABT7NQR1</accession>
<reference evidence="1" key="2">
    <citation type="journal article" date="2022" name="Sci. Total Environ.">
        <title>Prevalence, transmission, and molecular epidemiology of tet(X)-positive bacteria among humans, animals, and environmental niches in China: An epidemiological, and genomic-based study.</title>
        <authorList>
            <person name="Dong N."/>
            <person name="Zeng Y."/>
            <person name="Cai C."/>
            <person name="Sun C."/>
            <person name="Lu J."/>
            <person name="Liu C."/>
            <person name="Zhou H."/>
            <person name="Sun Q."/>
            <person name="Shu L."/>
            <person name="Wang H."/>
            <person name="Wang Y."/>
            <person name="Wang S."/>
            <person name="Wu C."/>
            <person name="Chan E.W."/>
            <person name="Chen G."/>
            <person name="Shen Z."/>
            <person name="Chen S."/>
            <person name="Zhang R."/>
        </authorList>
    </citation>
    <scope>NUCLEOTIDE SEQUENCE</scope>
    <source>
        <strain evidence="1">R1692</strain>
    </source>
</reference>
<name>A0ABT7NQR1_9SPHI</name>
<evidence type="ECO:0000313" key="2">
    <source>
        <dbReference type="Proteomes" id="UP001170954"/>
    </source>
</evidence>
<evidence type="ECO:0000313" key="1">
    <source>
        <dbReference type="EMBL" id="MDM1049363.1"/>
    </source>
</evidence>
<keyword evidence="2" id="KW-1185">Reference proteome</keyword>
<dbReference type="EMBL" id="JACAGK010000044">
    <property type="protein sequence ID" value="MDM1049363.1"/>
    <property type="molecule type" value="Genomic_DNA"/>
</dbReference>
<comment type="caution">
    <text evidence="1">The sequence shown here is derived from an EMBL/GenBank/DDBJ whole genome shotgun (WGS) entry which is preliminary data.</text>
</comment>
<reference evidence="1" key="1">
    <citation type="submission" date="2020-06" db="EMBL/GenBank/DDBJ databases">
        <authorList>
            <person name="Dong N."/>
        </authorList>
    </citation>
    <scope>NUCLEOTIDE SEQUENCE</scope>
    <source>
        <strain evidence="1">R1692</strain>
    </source>
</reference>
<gene>
    <name evidence="1" type="ORF">HX018_14060</name>
</gene>
<protein>
    <submittedName>
        <fullName evidence="1">Uncharacterized protein</fullName>
    </submittedName>
</protein>
<dbReference type="Proteomes" id="UP001170954">
    <property type="component" value="Unassembled WGS sequence"/>
</dbReference>
<sequence>MRQTITSTLTIPKCIMDDEDGFLYVNRKIEGIAETLKKEYGYPALRYVDHDLEDGVHFGFDGENLHYVVTYEVG</sequence>
<proteinExistence type="predicted"/>